<sequence>MNYFDSRNHTSGDLALLQDVIQICLEEIEQLLALQQAANTSRVVFDFSEAIDVRLGVISSLNRLTLNSTNNILAKFFDKTSPEPVQASKHQLAELNRLVLETSQNIELVENIQHFIKDKKVKQQIDNVLRSLKHSQQEMNKHEQQLCRDKYQELTS</sequence>
<reference evidence="1" key="2">
    <citation type="submission" date="2020-09" db="EMBL/GenBank/DDBJ databases">
        <authorList>
            <person name="Sun Q."/>
            <person name="Kim S."/>
        </authorList>
    </citation>
    <scope>NUCLEOTIDE SEQUENCE</scope>
    <source>
        <strain evidence="1">KCTC 42731</strain>
    </source>
</reference>
<evidence type="ECO:0000313" key="1">
    <source>
        <dbReference type="EMBL" id="GHG05110.1"/>
    </source>
</evidence>
<protein>
    <submittedName>
        <fullName evidence="1">Uncharacterized protein</fullName>
    </submittedName>
</protein>
<evidence type="ECO:0000313" key="2">
    <source>
        <dbReference type="Proteomes" id="UP000623842"/>
    </source>
</evidence>
<gene>
    <name evidence="1" type="ORF">GCM10017161_38280</name>
</gene>
<proteinExistence type="predicted"/>
<dbReference type="EMBL" id="BNCK01000011">
    <property type="protein sequence ID" value="GHG05110.1"/>
    <property type="molecule type" value="Genomic_DNA"/>
</dbReference>
<accession>A0A919EPQ5</accession>
<keyword evidence="2" id="KW-1185">Reference proteome</keyword>
<name>A0A919EPQ5_9GAMM</name>
<organism evidence="1 2">
    <name type="scientific">Thalassotalea marina</name>
    <dbReference type="NCBI Taxonomy" id="1673741"/>
    <lineage>
        <taxon>Bacteria</taxon>
        <taxon>Pseudomonadati</taxon>
        <taxon>Pseudomonadota</taxon>
        <taxon>Gammaproteobacteria</taxon>
        <taxon>Alteromonadales</taxon>
        <taxon>Colwelliaceae</taxon>
        <taxon>Thalassotalea</taxon>
    </lineage>
</organism>
<dbReference type="AlphaFoldDB" id="A0A919EPQ5"/>
<dbReference type="RefSeq" id="WP_189774021.1">
    <property type="nucleotide sequence ID" value="NZ_BNCK01000011.1"/>
</dbReference>
<dbReference type="Proteomes" id="UP000623842">
    <property type="component" value="Unassembled WGS sequence"/>
</dbReference>
<reference evidence="1" key="1">
    <citation type="journal article" date="2014" name="Int. J. Syst. Evol. Microbiol.">
        <title>Complete genome sequence of Corynebacterium casei LMG S-19264T (=DSM 44701T), isolated from a smear-ripened cheese.</title>
        <authorList>
            <consortium name="US DOE Joint Genome Institute (JGI-PGF)"/>
            <person name="Walter F."/>
            <person name="Albersmeier A."/>
            <person name="Kalinowski J."/>
            <person name="Ruckert C."/>
        </authorList>
    </citation>
    <scope>NUCLEOTIDE SEQUENCE</scope>
    <source>
        <strain evidence="1">KCTC 42731</strain>
    </source>
</reference>
<comment type="caution">
    <text evidence="1">The sequence shown here is derived from an EMBL/GenBank/DDBJ whole genome shotgun (WGS) entry which is preliminary data.</text>
</comment>